<evidence type="ECO:0000313" key="2">
    <source>
        <dbReference type="Proteomes" id="UP001596481"/>
    </source>
</evidence>
<dbReference type="RefSeq" id="WP_390222132.1">
    <property type="nucleotide sequence ID" value="NZ_JBHTAA010000001.1"/>
</dbReference>
<organism evidence="1 2">
    <name type="scientific">Haloferax namakaokahaiae</name>
    <dbReference type="NCBI Taxonomy" id="1748331"/>
    <lineage>
        <taxon>Archaea</taxon>
        <taxon>Methanobacteriati</taxon>
        <taxon>Methanobacteriota</taxon>
        <taxon>Stenosarchaea group</taxon>
        <taxon>Halobacteria</taxon>
        <taxon>Halobacteriales</taxon>
        <taxon>Haloferacaceae</taxon>
        <taxon>Haloferax</taxon>
    </lineage>
</organism>
<name>A0ABD5ZC51_9EURY</name>
<gene>
    <name evidence="1" type="ORF">ACFQJC_04910</name>
</gene>
<dbReference type="EMBL" id="JBHTAA010000001">
    <property type="protein sequence ID" value="MFC7202845.1"/>
    <property type="molecule type" value="Genomic_DNA"/>
</dbReference>
<dbReference type="AlphaFoldDB" id="A0ABD5ZC51"/>
<evidence type="ECO:0000313" key="1">
    <source>
        <dbReference type="EMBL" id="MFC7202845.1"/>
    </source>
</evidence>
<proteinExistence type="predicted"/>
<comment type="caution">
    <text evidence="1">The sequence shown here is derived from an EMBL/GenBank/DDBJ whole genome shotgun (WGS) entry which is preliminary data.</text>
</comment>
<sequence>MSRAIGMHDPAREWTSVDDLDGINLRDGKGCPHCGGPASKLREGPPAGYFECETCFAVWSGDIENASLYKKPIYGPVGTKDE</sequence>
<keyword evidence="2" id="KW-1185">Reference proteome</keyword>
<protein>
    <recommendedName>
        <fullName evidence="3">Transcription factor zinc-finger domain-containing protein</fullName>
    </recommendedName>
</protein>
<accession>A0ABD5ZC51</accession>
<evidence type="ECO:0008006" key="3">
    <source>
        <dbReference type="Google" id="ProtNLM"/>
    </source>
</evidence>
<dbReference type="Proteomes" id="UP001596481">
    <property type="component" value="Unassembled WGS sequence"/>
</dbReference>
<reference evidence="1 2" key="1">
    <citation type="journal article" date="2019" name="Int. J. Syst. Evol. Microbiol.">
        <title>The Global Catalogue of Microorganisms (GCM) 10K type strain sequencing project: providing services to taxonomists for standard genome sequencing and annotation.</title>
        <authorList>
            <consortium name="The Broad Institute Genomics Platform"/>
            <consortium name="The Broad Institute Genome Sequencing Center for Infectious Disease"/>
            <person name="Wu L."/>
            <person name="Ma J."/>
        </authorList>
    </citation>
    <scope>NUCLEOTIDE SEQUENCE [LARGE SCALE GENOMIC DNA]</scope>
    <source>
        <strain evidence="1 2">DSM 29988</strain>
    </source>
</reference>